<accession>A0AA36EDV1</accession>
<evidence type="ECO:0000313" key="2">
    <source>
        <dbReference type="EMBL" id="CAI9291912.1"/>
    </source>
</evidence>
<gene>
    <name evidence="2" type="ORF">LSALG_LOCUS31022</name>
</gene>
<dbReference type="Proteomes" id="UP001177003">
    <property type="component" value="Chromosome 6"/>
</dbReference>
<feature type="compositionally biased region" description="Low complexity" evidence="1">
    <location>
        <begin position="54"/>
        <end position="66"/>
    </location>
</feature>
<feature type="region of interest" description="Disordered" evidence="1">
    <location>
        <begin position="175"/>
        <end position="237"/>
    </location>
</feature>
<name>A0AA36EDV1_LACSI</name>
<evidence type="ECO:0000256" key="1">
    <source>
        <dbReference type="SAM" id="MobiDB-lite"/>
    </source>
</evidence>
<feature type="compositionally biased region" description="Polar residues" evidence="1">
    <location>
        <begin position="201"/>
        <end position="214"/>
    </location>
</feature>
<reference evidence="2" key="1">
    <citation type="submission" date="2023-04" db="EMBL/GenBank/DDBJ databases">
        <authorList>
            <person name="Vijverberg K."/>
            <person name="Xiong W."/>
            <person name="Schranz E."/>
        </authorList>
    </citation>
    <scope>NUCLEOTIDE SEQUENCE</scope>
</reference>
<dbReference type="EMBL" id="OX465082">
    <property type="protein sequence ID" value="CAI9291912.1"/>
    <property type="molecule type" value="Genomic_DNA"/>
</dbReference>
<feature type="region of interest" description="Disordered" evidence="1">
    <location>
        <begin position="1"/>
        <end position="66"/>
    </location>
</feature>
<keyword evidence="3" id="KW-1185">Reference proteome</keyword>
<dbReference type="AlphaFoldDB" id="A0AA36EDV1"/>
<protein>
    <submittedName>
        <fullName evidence="2">Uncharacterized protein</fullName>
    </submittedName>
</protein>
<sequence>MQGIISPTKKKRLHSDHASKKSEKKKKKSKSSQPPPISSLAVSDDNHGADLEEPTSLPKSSTTSKLSSFLDSLFQAPYDYDEPFSSAPLSPTRFHSVLESPSHHVSLDYNSLEEDNQDDAKQSKPENFPQDYHVQDNSDEDTPMRTVDIPSSEGLIVDDETNDMSIVLYSNASAKTFNTDLDDYSPPTPKESQEKDVVNEPNLSSFSQDPIQDDSTPKETNEDNTTETELERIILTA</sequence>
<feature type="region of interest" description="Disordered" evidence="1">
    <location>
        <begin position="80"/>
        <end position="154"/>
    </location>
</feature>
<proteinExistence type="predicted"/>
<organism evidence="2 3">
    <name type="scientific">Lactuca saligna</name>
    <name type="common">Willowleaf lettuce</name>
    <dbReference type="NCBI Taxonomy" id="75948"/>
    <lineage>
        <taxon>Eukaryota</taxon>
        <taxon>Viridiplantae</taxon>
        <taxon>Streptophyta</taxon>
        <taxon>Embryophyta</taxon>
        <taxon>Tracheophyta</taxon>
        <taxon>Spermatophyta</taxon>
        <taxon>Magnoliopsida</taxon>
        <taxon>eudicotyledons</taxon>
        <taxon>Gunneridae</taxon>
        <taxon>Pentapetalae</taxon>
        <taxon>asterids</taxon>
        <taxon>campanulids</taxon>
        <taxon>Asterales</taxon>
        <taxon>Asteraceae</taxon>
        <taxon>Cichorioideae</taxon>
        <taxon>Cichorieae</taxon>
        <taxon>Lactucinae</taxon>
        <taxon>Lactuca</taxon>
    </lineage>
</organism>
<evidence type="ECO:0000313" key="3">
    <source>
        <dbReference type="Proteomes" id="UP001177003"/>
    </source>
</evidence>